<dbReference type="EMBL" id="LNQE01000219">
    <property type="protein sequence ID" value="KUG28445.1"/>
    <property type="molecule type" value="Genomic_DNA"/>
</dbReference>
<accession>A0A0W8G5R3</accession>
<evidence type="ECO:0000313" key="1">
    <source>
        <dbReference type="EMBL" id="KUG28445.1"/>
    </source>
</evidence>
<gene>
    <name evidence="1" type="ORF">ASZ90_001686</name>
</gene>
<organism evidence="1">
    <name type="scientific">hydrocarbon metagenome</name>
    <dbReference type="NCBI Taxonomy" id="938273"/>
    <lineage>
        <taxon>unclassified sequences</taxon>
        <taxon>metagenomes</taxon>
        <taxon>ecological metagenomes</taxon>
    </lineage>
</organism>
<name>A0A0W8G5R3_9ZZZZ</name>
<sequence>MPLLVFPKVSKRAIFRKTRHDGGLAGGLGQGADPLQPLGITAGTETGRMHHFEKAGIRSFDPGQIQIRRVGCRENIQKFPA</sequence>
<comment type="caution">
    <text evidence="1">The sequence shown here is derived from an EMBL/GenBank/DDBJ whole genome shotgun (WGS) entry which is preliminary data.</text>
</comment>
<reference evidence="1" key="1">
    <citation type="journal article" date="2015" name="Proc. Natl. Acad. Sci. U.S.A.">
        <title>Networks of energetic and metabolic interactions define dynamics in microbial communities.</title>
        <authorList>
            <person name="Embree M."/>
            <person name="Liu J.K."/>
            <person name="Al-Bassam M.M."/>
            <person name="Zengler K."/>
        </authorList>
    </citation>
    <scope>NUCLEOTIDE SEQUENCE</scope>
</reference>
<dbReference type="AlphaFoldDB" id="A0A0W8G5R3"/>
<protein>
    <submittedName>
        <fullName evidence="1">Uncharacterized protein</fullName>
    </submittedName>
</protein>
<proteinExistence type="predicted"/>